<feature type="chain" id="PRO_5044840699" description="Cysteine-rich receptor-like protein kinase 29" evidence="16">
    <location>
        <begin position="25"/>
        <end position="665"/>
    </location>
</feature>
<dbReference type="Pfam" id="PF01657">
    <property type="entry name" value="Stress-antifung"/>
    <property type="match status" value="2"/>
</dbReference>
<keyword evidence="5 15" id="KW-0812">Transmembrane</keyword>
<dbReference type="FunFam" id="1.10.510.10:FF:000343">
    <property type="entry name" value="Cysteine-rich receptor-like protein kinase 28"/>
    <property type="match status" value="1"/>
</dbReference>
<dbReference type="Pfam" id="PF07714">
    <property type="entry name" value="PK_Tyr_Ser-Thr"/>
    <property type="match status" value="1"/>
</dbReference>
<evidence type="ECO:0000256" key="3">
    <source>
        <dbReference type="ARBA" id="ARBA00022553"/>
    </source>
</evidence>
<feature type="signal peptide" evidence="16">
    <location>
        <begin position="1"/>
        <end position="24"/>
    </location>
</feature>
<keyword evidence="9" id="KW-0418">Kinase</keyword>
<evidence type="ECO:0008006" key="21">
    <source>
        <dbReference type="Google" id="ProtNLM"/>
    </source>
</evidence>
<evidence type="ECO:0000256" key="10">
    <source>
        <dbReference type="ARBA" id="ARBA00022840"/>
    </source>
</evidence>
<evidence type="ECO:0000256" key="8">
    <source>
        <dbReference type="ARBA" id="ARBA00022741"/>
    </source>
</evidence>
<dbReference type="PROSITE" id="PS50011">
    <property type="entry name" value="PROTEIN_KINASE_DOM"/>
    <property type="match status" value="1"/>
</dbReference>
<dbReference type="InterPro" id="IPR011009">
    <property type="entry name" value="Kinase-like_dom_sf"/>
</dbReference>
<dbReference type="SUPFAM" id="SSF56112">
    <property type="entry name" value="Protein kinase-like (PK-like)"/>
    <property type="match status" value="1"/>
</dbReference>
<evidence type="ECO:0000256" key="6">
    <source>
        <dbReference type="ARBA" id="ARBA00022729"/>
    </source>
</evidence>
<dbReference type="FunFam" id="3.30.430.20:FF:000002">
    <property type="entry name" value="Cysteine-rich receptor-like protein kinase 10"/>
    <property type="match status" value="1"/>
</dbReference>
<dbReference type="FunFam" id="3.30.200.20:FF:000142">
    <property type="entry name" value="Cysteine-rich receptor-like protein kinase 10"/>
    <property type="match status" value="1"/>
</dbReference>
<evidence type="ECO:0000256" key="9">
    <source>
        <dbReference type="ARBA" id="ARBA00022777"/>
    </source>
</evidence>
<dbReference type="PANTHER" id="PTHR27002">
    <property type="entry name" value="RECEPTOR-LIKE SERINE/THREONINE-PROTEIN KINASE SD1-8"/>
    <property type="match status" value="1"/>
</dbReference>
<dbReference type="PROSITE" id="PS51473">
    <property type="entry name" value="GNK2"/>
    <property type="match status" value="2"/>
</dbReference>
<keyword evidence="2" id="KW-0723">Serine/threonine-protein kinase</keyword>
<comment type="caution">
    <text evidence="19">The sequence shown here is derived from an EMBL/GenBank/DDBJ whole genome shotgun (WGS) entry which is preliminary data.</text>
</comment>
<feature type="transmembrane region" description="Helical" evidence="15">
    <location>
        <begin position="272"/>
        <end position="293"/>
    </location>
</feature>
<dbReference type="InterPro" id="IPR001245">
    <property type="entry name" value="Ser-Thr/Tyr_kinase_cat_dom"/>
</dbReference>
<evidence type="ECO:0000256" key="1">
    <source>
        <dbReference type="ARBA" id="ARBA00004167"/>
    </source>
</evidence>
<keyword evidence="14" id="KW-0325">Glycoprotein</keyword>
<dbReference type="Gene3D" id="1.10.510.10">
    <property type="entry name" value="Transferase(Phosphotransferase) domain 1"/>
    <property type="match status" value="1"/>
</dbReference>
<dbReference type="InterPro" id="IPR000719">
    <property type="entry name" value="Prot_kinase_dom"/>
</dbReference>
<gene>
    <name evidence="19" type="ORF">ILEXP_LOCUS38726</name>
</gene>
<dbReference type="CDD" id="cd14066">
    <property type="entry name" value="STKc_IRAK"/>
    <property type="match status" value="1"/>
</dbReference>
<accession>A0ABC8TIL6</accession>
<dbReference type="AlphaFoldDB" id="A0ABC8TIL6"/>
<feature type="domain" description="Protein kinase" evidence="17">
    <location>
        <begin position="332"/>
        <end position="608"/>
    </location>
</feature>
<evidence type="ECO:0000256" key="14">
    <source>
        <dbReference type="ARBA" id="ARBA00023180"/>
    </source>
</evidence>
<dbReference type="InterPro" id="IPR008271">
    <property type="entry name" value="Ser/Thr_kinase_AS"/>
</dbReference>
<feature type="domain" description="Gnk2-homologous" evidence="18">
    <location>
        <begin position="145"/>
        <end position="254"/>
    </location>
</feature>
<dbReference type="CDD" id="cd23509">
    <property type="entry name" value="Gnk2-like"/>
    <property type="match status" value="2"/>
</dbReference>
<keyword evidence="7" id="KW-0677">Repeat</keyword>
<dbReference type="GO" id="GO:0016020">
    <property type="term" value="C:membrane"/>
    <property type="evidence" value="ECO:0007669"/>
    <property type="project" value="UniProtKB-SubCell"/>
</dbReference>
<keyword evidence="11 15" id="KW-1133">Transmembrane helix</keyword>
<evidence type="ECO:0000256" key="7">
    <source>
        <dbReference type="ARBA" id="ARBA00022737"/>
    </source>
</evidence>
<evidence type="ECO:0000256" key="13">
    <source>
        <dbReference type="ARBA" id="ARBA00023170"/>
    </source>
</evidence>
<proteinExistence type="predicted"/>
<evidence type="ECO:0000256" key="15">
    <source>
        <dbReference type="SAM" id="Phobius"/>
    </source>
</evidence>
<feature type="domain" description="Gnk2-homologous" evidence="18">
    <location>
        <begin position="38"/>
        <end position="139"/>
    </location>
</feature>
<sequence length="665" mass="74875">MGYWSLLFFLSHILFLNSVRFTNAQPDFQGYVCGLNVTTAEMFEANKNTTHTTPTYESNKNTLLSSLSNIGRYGFYQASFGENSDRVNAIALCRGDVEWDICRSCVDDAAHKLPQVCGNYSQAIGWYDYCMTRFSNETIFHTVHTDQAVYTWNQNNVSDSDVVEFNQDLRTLLDRLKGQAASGDSLLKVATGNINGPGFDTIYALSQCTPDLSQDDCINCLNEAARQHQVCCTRRLGARILTPSCNFRFENVRFYNDTPTRGGKDNNTARTIYAIVISTVISVILVVFICIFLRKRKQRKQRKPEHKVEDDDEITILETLRYDFGTIETATNNFSDKLGEGGFGPVYKGTLPNGKEIAVKRLSKGSGQGEQEFRNEVLLVVKLQHRNLVKLVGFCLEGTERLLVYEFLPNKSLDHFIFDPIKRSHLDWDTRYTIIGGIAKGLLYLHEGSQHQIIHRDLKASNILLDADMNPKISDFGMAKLSVHDETHGNTNRIAGTFGYMAPEYVMHGEFSVKSDVFSFGVLVLEIVSGKKNNSFREGENEKDLLSYAWKNWQQSTTSNLIDPELIGCSNSVQDIMRCIHIGLLCVQDNVANRPTMASVFLMLNSFSLTLTVPSEPGFFIFNHGDSKMPLHQLHNLEATQSISQKVNPNLCSANEASITELYPR</sequence>
<name>A0ABC8TIL6_9AQUA</name>
<dbReference type="InterPro" id="IPR038408">
    <property type="entry name" value="GNK2_sf"/>
</dbReference>
<keyword evidence="12 15" id="KW-0472">Membrane</keyword>
<dbReference type="PANTHER" id="PTHR27002:SF181">
    <property type="entry name" value="RECEPTOR-LIKE SERINE_THREONINE-PROTEIN KINASE"/>
    <property type="match status" value="1"/>
</dbReference>
<dbReference type="GO" id="GO:0004674">
    <property type="term" value="F:protein serine/threonine kinase activity"/>
    <property type="evidence" value="ECO:0007669"/>
    <property type="project" value="UniProtKB-KW"/>
</dbReference>
<keyword evidence="4" id="KW-0808">Transferase</keyword>
<dbReference type="GO" id="GO:0009737">
    <property type="term" value="P:response to abscisic acid"/>
    <property type="evidence" value="ECO:0007669"/>
    <property type="project" value="UniProtKB-ARBA"/>
</dbReference>
<keyword evidence="10" id="KW-0067">ATP-binding</keyword>
<reference evidence="19 20" key="1">
    <citation type="submission" date="2024-02" db="EMBL/GenBank/DDBJ databases">
        <authorList>
            <person name="Vignale AGUSTIN F."/>
            <person name="Sosa J E."/>
            <person name="Modenutti C."/>
        </authorList>
    </citation>
    <scope>NUCLEOTIDE SEQUENCE [LARGE SCALE GENOMIC DNA]</scope>
</reference>
<keyword evidence="6 16" id="KW-0732">Signal</keyword>
<evidence type="ECO:0000313" key="20">
    <source>
        <dbReference type="Proteomes" id="UP001642360"/>
    </source>
</evidence>
<keyword evidence="8" id="KW-0547">Nucleotide-binding</keyword>
<dbReference type="Gene3D" id="3.30.430.20">
    <property type="entry name" value="Gnk2 domain, C-X8-C-X2-C motif"/>
    <property type="match status" value="2"/>
</dbReference>
<evidence type="ECO:0000256" key="12">
    <source>
        <dbReference type="ARBA" id="ARBA00023136"/>
    </source>
</evidence>
<dbReference type="GO" id="GO:0005524">
    <property type="term" value="F:ATP binding"/>
    <property type="evidence" value="ECO:0007669"/>
    <property type="project" value="UniProtKB-KW"/>
</dbReference>
<dbReference type="PROSITE" id="PS00108">
    <property type="entry name" value="PROTEIN_KINASE_ST"/>
    <property type="match status" value="1"/>
</dbReference>
<evidence type="ECO:0000256" key="5">
    <source>
        <dbReference type="ARBA" id="ARBA00022692"/>
    </source>
</evidence>
<dbReference type="SMART" id="SM00220">
    <property type="entry name" value="S_TKc"/>
    <property type="match status" value="1"/>
</dbReference>
<organism evidence="19 20">
    <name type="scientific">Ilex paraguariensis</name>
    <name type="common">yerba mate</name>
    <dbReference type="NCBI Taxonomy" id="185542"/>
    <lineage>
        <taxon>Eukaryota</taxon>
        <taxon>Viridiplantae</taxon>
        <taxon>Streptophyta</taxon>
        <taxon>Embryophyta</taxon>
        <taxon>Tracheophyta</taxon>
        <taxon>Spermatophyta</taxon>
        <taxon>Magnoliopsida</taxon>
        <taxon>eudicotyledons</taxon>
        <taxon>Gunneridae</taxon>
        <taxon>Pentapetalae</taxon>
        <taxon>asterids</taxon>
        <taxon>campanulids</taxon>
        <taxon>Aquifoliales</taxon>
        <taxon>Aquifoliaceae</taxon>
        <taxon>Ilex</taxon>
    </lineage>
</organism>
<evidence type="ECO:0000256" key="11">
    <source>
        <dbReference type="ARBA" id="ARBA00022989"/>
    </source>
</evidence>
<evidence type="ECO:0000259" key="17">
    <source>
        <dbReference type="PROSITE" id="PS50011"/>
    </source>
</evidence>
<dbReference type="InterPro" id="IPR002902">
    <property type="entry name" value="GNK2"/>
</dbReference>
<keyword evidence="3" id="KW-0597">Phosphoprotein</keyword>
<keyword evidence="13" id="KW-0675">Receptor</keyword>
<comment type="subcellular location">
    <subcellularLocation>
        <location evidence="1">Membrane</location>
        <topology evidence="1">Single-pass membrane protein</topology>
    </subcellularLocation>
</comment>
<dbReference type="Gene3D" id="3.30.200.20">
    <property type="entry name" value="Phosphorylase Kinase, domain 1"/>
    <property type="match status" value="1"/>
</dbReference>
<dbReference type="Proteomes" id="UP001642360">
    <property type="component" value="Unassembled WGS sequence"/>
</dbReference>
<dbReference type="EMBL" id="CAUOFW020005280">
    <property type="protein sequence ID" value="CAK9169282.1"/>
    <property type="molecule type" value="Genomic_DNA"/>
</dbReference>
<evidence type="ECO:0000256" key="4">
    <source>
        <dbReference type="ARBA" id="ARBA00022679"/>
    </source>
</evidence>
<evidence type="ECO:0000259" key="18">
    <source>
        <dbReference type="PROSITE" id="PS51473"/>
    </source>
</evidence>
<keyword evidence="20" id="KW-1185">Reference proteome</keyword>
<protein>
    <recommendedName>
        <fullName evidence="21">Cysteine-rich receptor-like protein kinase 29</fullName>
    </recommendedName>
</protein>
<evidence type="ECO:0000313" key="19">
    <source>
        <dbReference type="EMBL" id="CAK9169282.1"/>
    </source>
</evidence>
<evidence type="ECO:0000256" key="16">
    <source>
        <dbReference type="SAM" id="SignalP"/>
    </source>
</evidence>
<evidence type="ECO:0000256" key="2">
    <source>
        <dbReference type="ARBA" id="ARBA00022527"/>
    </source>
</evidence>